<name>A0A1V9YTL1_ACHHY</name>
<feature type="non-terminal residue" evidence="1">
    <location>
        <position position="392"/>
    </location>
</feature>
<dbReference type="SUPFAM" id="SSF52047">
    <property type="entry name" value="RNI-like"/>
    <property type="match status" value="1"/>
</dbReference>
<keyword evidence="2" id="KW-1185">Reference proteome</keyword>
<evidence type="ECO:0000313" key="2">
    <source>
        <dbReference type="Proteomes" id="UP000243579"/>
    </source>
</evidence>
<dbReference type="OrthoDB" id="10649308at2759"/>
<evidence type="ECO:0000313" key="1">
    <source>
        <dbReference type="EMBL" id="OQR88950.1"/>
    </source>
</evidence>
<dbReference type="Proteomes" id="UP000243579">
    <property type="component" value="Unassembled WGS sequence"/>
</dbReference>
<dbReference type="EMBL" id="JNBR01001011">
    <property type="protein sequence ID" value="OQR88950.1"/>
    <property type="molecule type" value="Genomic_DNA"/>
</dbReference>
<accession>A0A1V9YTL1</accession>
<gene>
    <name evidence="1" type="ORF">ACHHYP_20282</name>
</gene>
<dbReference type="Gene3D" id="3.80.10.10">
    <property type="entry name" value="Ribonuclease Inhibitor"/>
    <property type="match status" value="1"/>
</dbReference>
<dbReference type="InterPro" id="IPR032675">
    <property type="entry name" value="LRR_dom_sf"/>
</dbReference>
<organism evidence="1 2">
    <name type="scientific">Achlya hypogyna</name>
    <name type="common">Oomycete</name>
    <name type="synonym">Protoachlya hypogyna</name>
    <dbReference type="NCBI Taxonomy" id="1202772"/>
    <lineage>
        <taxon>Eukaryota</taxon>
        <taxon>Sar</taxon>
        <taxon>Stramenopiles</taxon>
        <taxon>Oomycota</taxon>
        <taxon>Saprolegniomycetes</taxon>
        <taxon>Saprolegniales</taxon>
        <taxon>Achlyaceae</taxon>
        <taxon>Achlya</taxon>
    </lineage>
</organism>
<proteinExistence type="predicted"/>
<reference evidence="1 2" key="1">
    <citation type="journal article" date="2014" name="Genome Biol. Evol.">
        <title>The secreted proteins of Achlya hypogyna and Thraustotheca clavata identify the ancestral oomycete secretome and reveal gene acquisitions by horizontal gene transfer.</title>
        <authorList>
            <person name="Misner I."/>
            <person name="Blouin N."/>
            <person name="Leonard G."/>
            <person name="Richards T.A."/>
            <person name="Lane C.E."/>
        </authorList>
    </citation>
    <scope>NUCLEOTIDE SEQUENCE [LARGE SCALE GENOMIC DNA]</scope>
    <source>
        <strain evidence="1 2">ATCC 48635</strain>
    </source>
</reference>
<protein>
    <submittedName>
        <fullName evidence="1">Uncharacterized protein</fullName>
    </submittedName>
</protein>
<dbReference type="AlphaFoldDB" id="A0A1V9YTL1"/>
<sequence length="392" mass="42413">MALLEALPSPLHAAVLDGIIEHLARRLSLDIYPLVALAAVPSPPSESVALAPDADELFGMDVDIFPPDQTTPPAGWTAKFLDPLAARGLDAYFVYDADTEWFYVASCGVASNVAEDCRTQNKALTVSRATSTSHLVWFNGRSTEADIEATARILRRNPYLRELSLSSSCIDFTEESDPPTHYFGPPIPEALVPCFWRALHRSFVTDLELKAGNLFSTPAAARQGIQWLQERPVYRLRLQAVIVDESSAGAVAGALSRCTTLQVLELVYDRYLMPAFLAAPLPPSLRRLCLNVNDVDYPHNGFKYSNFLVDIGLANPAAYLAQAIAGSQLTHLSVNVAGLDDAGTALVFETALTRLPLLQHLKLTEVVRGPSLDAAEAAVGASIHSSAIYTLS</sequence>
<comment type="caution">
    <text evidence="1">The sequence shown here is derived from an EMBL/GenBank/DDBJ whole genome shotgun (WGS) entry which is preliminary data.</text>
</comment>